<dbReference type="Gene3D" id="3.40.50.720">
    <property type="entry name" value="NAD(P)-binding Rossmann-like Domain"/>
    <property type="match status" value="1"/>
</dbReference>
<dbReference type="RefSeq" id="WP_012102444.1">
    <property type="nucleotide sequence ID" value="NC_009706.1"/>
</dbReference>
<dbReference type="STRING" id="431943.CKL_2106"/>
<reference evidence="1 2" key="1">
    <citation type="journal article" date="2008" name="Proc. Natl. Acad. Sci. U.S.A.">
        <title>The genome of Clostridium kluyveri, a strict anaerobe with unique metabolic features.</title>
        <authorList>
            <person name="Seedorf H."/>
            <person name="Fricke W.F."/>
            <person name="Veith B."/>
            <person name="Brueggemann H."/>
            <person name="Liesegang H."/>
            <person name="Strittmatter A."/>
            <person name="Miethke M."/>
            <person name="Buckel W."/>
            <person name="Hinderberger J."/>
            <person name="Li F."/>
            <person name="Hagemeier C."/>
            <person name="Thauer R.K."/>
            <person name="Gottschalk G."/>
        </authorList>
    </citation>
    <scope>NUCLEOTIDE SEQUENCE [LARGE SCALE GENOMIC DNA]</scope>
    <source>
        <strain evidence="2">ATCC 8527 / DSM 555 / NCIMB 10680</strain>
    </source>
</reference>
<dbReference type="Proteomes" id="UP000002411">
    <property type="component" value="Chromosome"/>
</dbReference>
<protein>
    <recommendedName>
        <fullName evidence="3">Methyltransferase</fullName>
    </recommendedName>
</protein>
<dbReference type="EMBL" id="CP000673">
    <property type="protein sequence ID" value="EDK34118.1"/>
    <property type="molecule type" value="Genomic_DNA"/>
</dbReference>
<keyword evidence="2" id="KW-1185">Reference proteome</keyword>
<dbReference type="HOGENOM" id="CLU_717094_0_0_9"/>
<organism evidence="1 2">
    <name type="scientific">Clostridium kluyveri (strain ATCC 8527 / DSM 555 / NBRC 12016 / NCIMB 10680 / K1)</name>
    <dbReference type="NCBI Taxonomy" id="431943"/>
    <lineage>
        <taxon>Bacteria</taxon>
        <taxon>Bacillati</taxon>
        <taxon>Bacillota</taxon>
        <taxon>Clostridia</taxon>
        <taxon>Eubacteriales</taxon>
        <taxon>Clostridiaceae</taxon>
        <taxon>Clostridium</taxon>
    </lineage>
</organism>
<dbReference type="AlphaFoldDB" id="A5MZ22"/>
<dbReference type="SUPFAM" id="SSF53335">
    <property type="entry name" value="S-adenosyl-L-methionine-dependent methyltransferases"/>
    <property type="match status" value="2"/>
</dbReference>
<evidence type="ECO:0008006" key="3">
    <source>
        <dbReference type="Google" id="ProtNLM"/>
    </source>
</evidence>
<name>A5MZ22_CLOK5</name>
<proteinExistence type="predicted"/>
<accession>A5MZ22</accession>
<dbReference type="PANTHER" id="PTHR43861">
    <property type="entry name" value="TRANS-ACONITATE 2-METHYLTRANSFERASE-RELATED"/>
    <property type="match status" value="1"/>
</dbReference>
<dbReference type="Gene3D" id="3.40.50.150">
    <property type="entry name" value="Vaccinia Virus protein VP39"/>
    <property type="match status" value="1"/>
</dbReference>
<evidence type="ECO:0000313" key="2">
    <source>
        <dbReference type="Proteomes" id="UP000002411"/>
    </source>
</evidence>
<dbReference type="eggNOG" id="COG0500">
    <property type="taxonomic scope" value="Bacteria"/>
</dbReference>
<gene>
    <name evidence="1" type="ordered locus">CKL_2106</name>
</gene>
<dbReference type="KEGG" id="ckl:CKL_2106"/>
<dbReference type="InterPro" id="IPR029063">
    <property type="entry name" value="SAM-dependent_MTases_sf"/>
</dbReference>
<sequence length="385" mass="44988">MQKIEYEYVNCSICGNNYIDKVYTNNINESTLDGILPVTVNIGICKKCGFIFQYLVPTEKSLSRYYSRQSECNDESNFISKEYYETYDFIKENVEYNNINKVLDIGCRRGEILTLFKSDYKNVLGIEPSSSNVKYLREKAHIPVINEMFSNDILKGEQFDLIILTNVLEHMKNPRSVLKDIFKKISNNGYLFCSVPKIGACINKKFLNNISDFFSFQHLNYFTINNLLYFIKKLGYGVVKYRQTGESIQIICNKIKEEKIQLINEYKINNEIIKTYIRERHKSISKIINKIRNLESDGLIIYGAGTHTTQFLQLIDFSKLNIVGICDSDKNKYGIQIADFTICSIDEIDQIKFKDIIISSNEYQNEIYEYLIKKFPDKNIIKLYM</sequence>
<dbReference type="Pfam" id="PF13489">
    <property type="entry name" value="Methyltransf_23"/>
    <property type="match status" value="1"/>
</dbReference>
<evidence type="ECO:0000313" key="1">
    <source>
        <dbReference type="EMBL" id="EDK34118.1"/>
    </source>
</evidence>
<dbReference type="CDD" id="cd02440">
    <property type="entry name" value="AdoMet_MTases"/>
    <property type="match status" value="1"/>
</dbReference>